<evidence type="ECO:0000313" key="2">
    <source>
        <dbReference type="EMBL" id="AKF03566.1"/>
    </source>
</evidence>
<dbReference type="KEGG" id="samy:DB32_000715"/>
<reference evidence="2 3" key="1">
    <citation type="submission" date="2015-03" db="EMBL/GenBank/DDBJ databases">
        <title>Genome assembly of Sandaracinus amylolyticus DSM 53668.</title>
        <authorList>
            <person name="Sharma G."/>
            <person name="Subramanian S."/>
        </authorList>
    </citation>
    <scope>NUCLEOTIDE SEQUENCE [LARGE SCALE GENOMIC DNA]</scope>
    <source>
        <strain evidence="2 3">DSM 53668</strain>
    </source>
</reference>
<gene>
    <name evidence="2" type="ORF">DB32_000715</name>
</gene>
<dbReference type="OrthoDB" id="5504658at2"/>
<feature type="signal peptide" evidence="1">
    <location>
        <begin position="1"/>
        <end position="20"/>
    </location>
</feature>
<protein>
    <submittedName>
        <fullName evidence="2">Uncharacterized protein</fullName>
    </submittedName>
</protein>
<accession>A0A0F6YH27</accession>
<proteinExistence type="predicted"/>
<dbReference type="RefSeq" id="WP_157068681.1">
    <property type="nucleotide sequence ID" value="NZ_CP011125.1"/>
</dbReference>
<keyword evidence="1" id="KW-0732">Signal</keyword>
<evidence type="ECO:0000256" key="1">
    <source>
        <dbReference type="SAM" id="SignalP"/>
    </source>
</evidence>
<organism evidence="2 3">
    <name type="scientific">Sandaracinus amylolyticus</name>
    <dbReference type="NCBI Taxonomy" id="927083"/>
    <lineage>
        <taxon>Bacteria</taxon>
        <taxon>Pseudomonadati</taxon>
        <taxon>Myxococcota</taxon>
        <taxon>Polyangia</taxon>
        <taxon>Polyangiales</taxon>
        <taxon>Sandaracinaceae</taxon>
        <taxon>Sandaracinus</taxon>
    </lineage>
</organism>
<dbReference type="PROSITE" id="PS51257">
    <property type="entry name" value="PROKAR_LIPOPROTEIN"/>
    <property type="match status" value="1"/>
</dbReference>
<feature type="chain" id="PRO_5002512647" evidence="1">
    <location>
        <begin position="21"/>
        <end position="1449"/>
    </location>
</feature>
<keyword evidence="3" id="KW-1185">Reference proteome</keyword>
<dbReference type="Proteomes" id="UP000034883">
    <property type="component" value="Chromosome"/>
</dbReference>
<sequence>MRPPFAPLFTPLLFVLGACAAGEALPSDLEAESATFALSTEGADTPAAPECGPSSITTPSSTSAVCRGPWEYERWAFCSMSHSSCGARICPDGRDGEPQYATCAREEFGTVTVTETVPPARRTVAARCHFEGELDRWICEMDQTAANSACRAYVGGTYRVRVVRQPTRANPTAEVECSGTRQVTRPRSRKDAACGCAVDLEYPVCRVQHEDCGPDGTRRWSATGLSRAAVILSDRNGAWSATGSHGSFCTSADTLPMGTVTEVRAKYDRLRTSWDTRTAARATYARNLRQLYELRGEALTEEQRAFVRTLYRDHAGAPLACGAAPPTIVPSRCTDTTSADVRGALFRCSRLAMGHVPAVVDALELASCADALERASTMPADCGASSARTSLRQSTTTIAARALSLVEHPTAGLGNFDRQLYLLDRWDTAMRASYAADGPTDALRVEQRGIRSEMLGRFWRHGMARRDVLDALTAGGALESALVTVSDRAFALDREVLVAAHTRVASLPAVVIGGVTVAPAITLNRAPMRGPVLLMITADALTGLDERLSDLAALHDFACQFARCDTRESPTRLARFFSVIAALDHEPTLGAELEALPSAEALDGWRTAFAAMRGQHAAFATAMRDAGLALPLADVDATSDVAPEAAAIARIVLLAERRSAAFAAIGLLDPIDRRTLYAGVNDRQRETVLTSMRSAMGRLEQNTREYREDLADIVGGLVDQVGNEDALAQIDVRVARIARDIDLATQDIAGLHASASEEDVRFGELGAALTGISSALDEGQFVQVGDVTRLALDGTAARWTSGRVDLGAHSVATIQPEQGELVVLAPSGVWSPTCALRALEVQGPGGGSQRLDVEGITIGPEGFSLVVSDGETQARSASEQSTSTETFSVGVQASVCAGGSYMYGSATVCATTGKSWAWGSETAEGHSGEHSTSWSSQFASGLRLEGTPFPELPAGSLLVVETARGDGVIRDVHVVRAPYTQILVSSAADLYVIANDVDCGNREDTTHALSVDVRRFQSETALASAVITQMGETLTAVRALEPQLVAQGSILPSQMGALRSEALVDLQTRAGRSYATLPAPLAGLFEAFLDREIVRLERAVQIAALDRQIDALALELEALRQERLLVEHHGRLTQLVPTWTLRNLGGERLRDSARDLASQSRRYLYPVLDLWYPEVLDELDIAEAAEPLLSAGPSSSTLDLVSDVRAVLDATLSRLEAATPGYKETAQRPIIAVSFVRPDVVADPFTPISSLPKADEQRSATLWSDVQSLSTGTITIRPEDLYTRFGGAGGLLACTEAVPVVQRMALFVVRPGGVTDTEDLNDERRFLTGRASVTQPFAETSGPVTYTLGNAIWQQFQIPVLYGSYTGALSTFVQRAITSGAAELPEGAVGLSPFGSMEIDFQGLQQLRSGALGDGITTPGTEATEIVLVMQIDSRSTAAPLSWVPQCAP</sequence>
<dbReference type="EMBL" id="CP011125">
    <property type="protein sequence ID" value="AKF03566.1"/>
    <property type="molecule type" value="Genomic_DNA"/>
</dbReference>
<evidence type="ECO:0000313" key="3">
    <source>
        <dbReference type="Proteomes" id="UP000034883"/>
    </source>
</evidence>
<name>A0A0F6YH27_9BACT</name>
<dbReference type="STRING" id="927083.DB32_000715"/>